<sequence>MCNVRRVDRACGMLVQIFVTFAILLSQVCTSDPDQLNLEVVSEAELQQLVLDEKYVLVLFSRGEKCTAGCDTLEKQLLRVREEIVEALGAWVVRCHAPDTQIHWGGSRDWLVVFTREGCGQACERIVSHVEAAAANLRGRKNVAVVLREAEAAVTTRRFEVTDFPGVILFRLGRMYRFPLVPITASALTAFAEEGFRNARAEEIPMPKSPFDDVTQAIADWLRENPYQFLGGVAGTIFVILVLVLLNSPPPESWTKQAKKKKK</sequence>
<organism evidence="3">
    <name type="scientific">Hyalella azteca</name>
    <name type="common">Amphipod</name>
    <dbReference type="NCBI Taxonomy" id="294128"/>
    <lineage>
        <taxon>Eukaryota</taxon>
        <taxon>Metazoa</taxon>
        <taxon>Ecdysozoa</taxon>
        <taxon>Arthropoda</taxon>
        <taxon>Crustacea</taxon>
        <taxon>Multicrustacea</taxon>
        <taxon>Malacostraca</taxon>
        <taxon>Eumalacostraca</taxon>
        <taxon>Peracarida</taxon>
        <taxon>Amphipoda</taxon>
        <taxon>Senticaudata</taxon>
        <taxon>Talitrida</taxon>
        <taxon>Talitroidea</taxon>
        <taxon>Hyalellidae</taxon>
        <taxon>Hyalella</taxon>
    </lineage>
</organism>
<evidence type="ECO:0008006" key="4">
    <source>
        <dbReference type="Google" id="ProtNLM"/>
    </source>
</evidence>
<reference evidence="3" key="2">
    <citation type="journal article" date="2018" name="Environ. Sci. Technol.">
        <title>The Toxicogenome of Hyalella azteca: A Model for Sediment Ecotoxicology and Evolutionary Toxicology.</title>
        <authorList>
            <person name="Poynton H.C."/>
            <person name="Hasenbein S."/>
            <person name="Benoit J.B."/>
            <person name="Sepulveda M.S."/>
            <person name="Poelchau M.F."/>
            <person name="Hughes D.S.T."/>
            <person name="Murali S.C."/>
            <person name="Chen S."/>
            <person name="Glastad K.M."/>
            <person name="Goodisman M.A.D."/>
            <person name="Werren J.H."/>
            <person name="Vineis J.H."/>
            <person name="Bowen J.L."/>
            <person name="Friedrich M."/>
            <person name="Jones J."/>
            <person name="Robertson H.M."/>
            <person name="Feyereisen R."/>
            <person name="Mechler-Hickson A."/>
            <person name="Mathers N."/>
            <person name="Lee C.E."/>
            <person name="Colbourne J.K."/>
            <person name="Biales A."/>
            <person name="Johnston J.S."/>
            <person name="Wellborn G.A."/>
            <person name="Rosendale A.J."/>
            <person name="Cridge A.G."/>
            <person name="Munoz-Torres M.C."/>
            <person name="Bain P.A."/>
            <person name="Manny A.R."/>
            <person name="Major K.M."/>
            <person name="Lambert F.N."/>
            <person name="Vulpe C.D."/>
            <person name="Tuck P."/>
            <person name="Blalock B.J."/>
            <person name="Lin Y.Y."/>
            <person name="Smith M.E."/>
            <person name="Ochoa-Acuna H."/>
            <person name="Chen M.M."/>
            <person name="Childers C.P."/>
            <person name="Qu J."/>
            <person name="Dugan S."/>
            <person name="Lee S.L."/>
            <person name="Chao H."/>
            <person name="Dinh H."/>
            <person name="Han Y."/>
            <person name="Doddapaneni H."/>
            <person name="Worley K.C."/>
            <person name="Muzny D.M."/>
            <person name="Gibbs R.A."/>
            <person name="Richards S."/>
        </authorList>
    </citation>
    <scope>NUCLEOTIDE SEQUENCE</scope>
    <source>
        <strain evidence="3">HAZT.00-mixed</strain>
        <tissue evidence="3">Whole organism</tissue>
    </source>
</reference>
<keyword evidence="1" id="KW-0472">Membrane</keyword>
<dbReference type="InterPro" id="IPR036249">
    <property type="entry name" value="Thioredoxin-like_sf"/>
</dbReference>
<evidence type="ECO:0000313" key="3">
    <source>
        <dbReference type="EMBL" id="KAA0193414.1"/>
    </source>
</evidence>
<evidence type="ECO:0000256" key="1">
    <source>
        <dbReference type="SAM" id="Phobius"/>
    </source>
</evidence>
<dbReference type="OrthoDB" id="72053at2759"/>
<protein>
    <recommendedName>
        <fullName evidence="4">Thioredoxin domain-containing protein</fullName>
    </recommendedName>
</protein>
<feature type="signal peptide" evidence="2">
    <location>
        <begin position="1"/>
        <end position="30"/>
    </location>
</feature>
<dbReference type="EMBL" id="JQDR03010992">
    <property type="protein sequence ID" value="KAA0193414.1"/>
    <property type="molecule type" value="Genomic_DNA"/>
</dbReference>
<proteinExistence type="predicted"/>
<dbReference type="PANTHER" id="PTHR19991">
    <property type="entry name" value="L 2 01289"/>
    <property type="match status" value="1"/>
</dbReference>
<evidence type="ECO:0000256" key="2">
    <source>
        <dbReference type="SAM" id="SignalP"/>
    </source>
</evidence>
<dbReference type="PANTHER" id="PTHR19991:SF2">
    <property type="entry name" value="GH08893P"/>
    <property type="match status" value="1"/>
</dbReference>
<gene>
    <name evidence="3" type="ORF">HAZT_HAZT000218</name>
</gene>
<feature type="chain" id="PRO_5025375438" description="Thioredoxin domain-containing protein" evidence="2">
    <location>
        <begin position="31"/>
        <end position="263"/>
    </location>
</feature>
<keyword evidence="1" id="KW-0812">Transmembrane</keyword>
<feature type="transmembrane region" description="Helical" evidence="1">
    <location>
        <begin position="227"/>
        <end position="246"/>
    </location>
</feature>
<keyword evidence="1" id="KW-1133">Transmembrane helix</keyword>
<reference evidence="3" key="1">
    <citation type="submission" date="2014-08" db="EMBL/GenBank/DDBJ databases">
        <authorList>
            <person name="Murali S."/>
            <person name="Richards S."/>
            <person name="Bandaranaike D."/>
            <person name="Bellair M."/>
            <person name="Blankenburg K."/>
            <person name="Chao H."/>
            <person name="Dinh H."/>
            <person name="Doddapaneni H."/>
            <person name="Dugan-Rocha S."/>
            <person name="Elkadiri S."/>
            <person name="Gnanaolivu R."/>
            <person name="Hughes D."/>
            <person name="Lee S."/>
            <person name="Li M."/>
            <person name="Ming W."/>
            <person name="Munidasa M."/>
            <person name="Muniz J."/>
            <person name="Nguyen L."/>
            <person name="Osuji N."/>
            <person name="Pu L.-L."/>
            <person name="Puazo M."/>
            <person name="Skinner E."/>
            <person name="Qu C."/>
            <person name="Quiroz J."/>
            <person name="Raj R."/>
            <person name="Weissenberger G."/>
            <person name="Xin Y."/>
            <person name="Zou X."/>
            <person name="Han Y."/>
            <person name="Worley K."/>
            <person name="Muzny D."/>
            <person name="Gibbs R."/>
        </authorList>
    </citation>
    <scope>NUCLEOTIDE SEQUENCE</scope>
    <source>
        <strain evidence="3">HAZT.00-mixed</strain>
        <tissue evidence="3">Whole organism</tissue>
    </source>
</reference>
<dbReference type="AlphaFoldDB" id="A0A6A0H0N5"/>
<accession>A0A6A0H0N5</accession>
<dbReference type="SUPFAM" id="SSF52833">
    <property type="entry name" value="Thioredoxin-like"/>
    <property type="match status" value="1"/>
</dbReference>
<name>A0A6A0H0N5_HYAAZ</name>
<keyword evidence="2" id="KW-0732">Signal</keyword>
<comment type="caution">
    <text evidence="3">The sequence shown here is derived from an EMBL/GenBank/DDBJ whole genome shotgun (WGS) entry which is preliminary data.</text>
</comment>
<reference evidence="3" key="3">
    <citation type="submission" date="2019-06" db="EMBL/GenBank/DDBJ databases">
        <authorList>
            <person name="Poynton C."/>
            <person name="Hasenbein S."/>
            <person name="Benoit J.B."/>
            <person name="Sepulveda M.S."/>
            <person name="Poelchau M.F."/>
            <person name="Murali S.C."/>
            <person name="Chen S."/>
            <person name="Glastad K.M."/>
            <person name="Werren J.H."/>
            <person name="Vineis J.H."/>
            <person name="Bowen J.L."/>
            <person name="Friedrich M."/>
            <person name="Jones J."/>
            <person name="Robertson H.M."/>
            <person name="Feyereisen R."/>
            <person name="Mechler-Hickson A."/>
            <person name="Mathers N."/>
            <person name="Lee C.E."/>
            <person name="Colbourne J.K."/>
            <person name="Biales A."/>
            <person name="Johnston J.S."/>
            <person name="Wellborn G.A."/>
            <person name="Rosendale A.J."/>
            <person name="Cridge A.G."/>
            <person name="Munoz-Torres M.C."/>
            <person name="Bain P.A."/>
            <person name="Manny A.R."/>
            <person name="Major K.M."/>
            <person name="Lambert F.N."/>
            <person name="Vulpe C.D."/>
            <person name="Tuck P."/>
            <person name="Blalock B.J."/>
            <person name="Lin Y.-Y."/>
            <person name="Smith M.E."/>
            <person name="Ochoa-Acuna H."/>
            <person name="Chen M.-J.M."/>
            <person name="Childers C.P."/>
            <person name="Qu J."/>
            <person name="Dugan S."/>
            <person name="Lee S.L."/>
            <person name="Chao H."/>
            <person name="Dinh H."/>
            <person name="Han Y."/>
            <person name="Doddapaneni H."/>
            <person name="Worley K.C."/>
            <person name="Muzny D.M."/>
            <person name="Gibbs R.A."/>
            <person name="Richards S."/>
        </authorList>
    </citation>
    <scope>NUCLEOTIDE SEQUENCE</scope>
    <source>
        <strain evidence="3">HAZT.00-mixed</strain>
        <tissue evidence="3">Whole organism</tissue>
    </source>
</reference>
<dbReference type="Gene3D" id="3.40.30.10">
    <property type="entry name" value="Glutaredoxin"/>
    <property type="match status" value="1"/>
</dbReference>
<dbReference type="Proteomes" id="UP000711488">
    <property type="component" value="Unassembled WGS sequence"/>
</dbReference>